<evidence type="ECO:0000313" key="3">
    <source>
        <dbReference type="Proteomes" id="UP001630127"/>
    </source>
</evidence>
<proteinExistence type="predicted"/>
<keyword evidence="3" id="KW-1185">Reference proteome</keyword>
<name>A0ABD2Z2D9_9GENT</name>
<dbReference type="Proteomes" id="UP001630127">
    <property type="component" value="Unassembled WGS sequence"/>
</dbReference>
<dbReference type="EMBL" id="JBJUIK010000011">
    <property type="protein sequence ID" value="KAL3513278.1"/>
    <property type="molecule type" value="Genomic_DNA"/>
</dbReference>
<sequence>NLFVDNHPKSANQQQNVDYQQSSAYFQLQNSNFQQPNADFQQRNGEFQQQNPNFQQPIADFQQQNGDFQQLNANFQQQNGDFPQQNANFQHYQVEQQPSHGKRKVAQHNTISKKRLTEADKGRINANYAWLGKEPLYTVGNWKGWGRRRRRTGARRGEGRGAQTGRVGDMNIA</sequence>
<feature type="non-terminal residue" evidence="2">
    <location>
        <position position="1"/>
    </location>
</feature>
<evidence type="ECO:0000313" key="2">
    <source>
        <dbReference type="EMBL" id="KAL3513278.1"/>
    </source>
</evidence>
<evidence type="ECO:0000256" key="1">
    <source>
        <dbReference type="SAM" id="MobiDB-lite"/>
    </source>
</evidence>
<organism evidence="2 3">
    <name type="scientific">Cinchona calisaya</name>
    <dbReference type="NCBI Taxonomy" id="153742"/>
    <lineage>
        <taxon>Eukaryota</taxon>
        <taxon>Viridiplantae</taxon>
        <taxon>Streptophyta</taxon>
        <taxon>Embryophyta</taxon>
        <taxon>Tracheophyta</taxon>
        <taxon>Spermatophyta</taxon>
        <taxon>Magnoliopsida</taxon>
        <taxon>eudicotyledons</taxon>
        <taxon>Gunneridae</taxon>
        <taxon>Pentapetalae</taxon>
        <taxon>asterids</taxon>
        <taxon>lamiids</taxon>
        <taxon>Gentianales</taxon>
        <taxon>Rubiaceae</taxon>
        <taxon>Cinchonoideae</taxon>
        <taxon>Cinchoneae</taxon>
        <taxon>Cinchona</taxon>
    </lineage>
</organism>
<accession>A0ABD2Z2D9</accession>
<dbReference type="AlphaFoldDB" id="A0ABD2Z2D9"/>
<feature type="region of interest" description="Disordered" evidence="1">
    <location>
        <begin position="146"/>
        <end position="173"/>
    </location>
</feature>
<reference evidence="2 3" key="1">
    <citation type="submission" date="2024-11" db="EMBL/GenBank/DDBJ databases">
        <title>A near-complete genome assembly of Cinchona calisaya.</title>
        <authorList>
            <person name="Lian D.C."/>
            <person name="Zhao X.W."/>
            <person name="Wei L."/>
        </authorList>
    </citation>
    <scope>NUCLEOTIDE SEQUENCE [LARGE SCALE GENOMIC DNA]</scope>
    <source>
        <tissue evidence="2">Nenye</tissue>
    </source>
</reference>
<gene>
    <name evidence="2" type="ORF">ACH5RR_025995</name>
</gene>
<comment type="caution">
    <text evidence="2">The sequence shown here is derived from an EMBL/GenBank/DDBJ whole genome shotgun (WGS) entry which is preliminary data.</text>
</comment>
<protein>
    <submittedName>
        <fullName evidence="2">Uncharacterized protein</fullName>
    </submittedName>
</protein>